<keyword evidence="3 7" id="KW-0378">Hydrolase</keyword>
<gene>
    <name evidence="9" type="ORF">DLM46_19585</name>
</gene>
<evidence type="ECO:0000259" key="8">
    <source>
        <dbReference type="PROSITE" id="PS51695"/>
    </source>
</evidence>
<name>A0A370N699_9BURK</name>
<dbReference type="GO" id="GO:0006508">
    <property type="term" value="P:proteolysis"/>
    <property type="evidence" value="ECO:0007669"/>
    <property type="project" value="UniProtKB-KW"/>
</dbReference>
<evidence type="ECO:0000256" key="1">
    <source>
        <dbReference type="ARBA" id="ARBA00022670"/>
    </source>
</evidence>
<feature type="binding site" evidence="7">
    <location>
        <position position="663"/>
    </location>
    <ligand>
        <name>Ca(2+)</name>
        <dbReference type="ChEBI" id="CHEBI:29108"/>
    </ligand>
</feature>
<feature type="active site" description="Charge relay system" evidence="7">
    <location>
        <position position="320"/>
    </location>
</feature>
<reference evidence="10" key="1">
    <citation type="submission" date="2018-05" db="EMBL/GenBank/DDBJ databases">
        <authorList>
            <person name="Feng T."/>
        </authorList>
    </citation>
    <scope>NUCLEOTIDE SEQUENCE [LARGE SCALE GENOMIC DNA]</scope>
    <source>
        <strain evidence="10">S27</strain>
    </source>
</reference>
<keyword evidence="1 7" id="KW-0645">Protease</keyword>
<dbReference type="PANTHER" id="PTHR14218">
    <property type="entry name" value="PROTEASE S8 TRIPEPTIDYL PEPTIDASE I CLN2"/>
    <property type="match status" value="1"/>
</dbReference>
<evidence type="ECO:0000256" key="6">
    <source>
        <dbReference type="ARBA" id="ARBA00023145"/>
    </source>
</evidence>
<dbReference type="Proteomes" id="UP000254875">
    <property type="component" value="Unassembled WGS sequence"/>
</dbReference>
<evidence type="ECO:0000256" key="7">
    <source>
        <dbReference type="PROSITE-ProRule" id="PRU01032"/>
    </source>
</evidence>
<protein>
    <recommendedName>
        <fullName evidence="8">Peptidase S53 domain-containing protein</fullName>
    </recommendedName>
</protein>
<evidence type="ECO:0000313" key="10">
    <source>
        <dbReference type="Proteomes" id="UP000254875"/>
    </source>
</evidence>
<evidence type="ECO:0000256" key="4">
    <source>
        <dbReference type="ARBA" id="ARBA00022825"/>
    </source>
</evidence>
<evidence type="ECO:0000256" key="3">
    <source>
        <dbReference type="ARBA" id="ARBA00022801"/>
    </source>
</evidence>
<sequence>MLRGRVGRDDMSTRFQSGFRVLVLMLIAVGGTSSESMAQSTRQLVTQVVDERQTVELTGNIRPEASAENDRGRVDDTLVLDHMQLLLKRPAETEAALVRFIDLLHDPKSSYFHQWLTAEQFRVNFGPADADVSMVRNWLARHGLAVNGVQASGMVIDFSGTAGQIRDAFKAEIHRLDVGGAAHIANMNNPRIPAALSEVVNGIVSLNDFAPHANFKSRPEYTYVRGNATYHAVAPADLATIYNLNPMFRSGISGQGQTIVVIENTNVFNPADWATFRSAFGLSGYTSGSFTQIHPTPPSGANNCLNPGVVAGTEREAELDAEWASAAAPSAAIVLASCADTSTTFGGLIALQNLVNGSNPPAIISISYGECEAKNGAAGNAAYSAAYQQAVARGVSVYVSAGDEGAASCDAGLANATHGIGVSGLASTPYNVAVGGTDFADTYAGITASYWTGTNAAAYGSALSYVPEIPWNDSCASVLIAAASGYSATYGTSGFCNSATGKAYYLTTSSGSGGPSGCAGGTPSVSGVVSGTCRGYAKPAWQALLVLLGNPADGVRDLPDVSLFAANGVWGHYYIVCDSDIANGGAACTGAPGGWSGGGGTSFAAPIWAGFQALVNQKTGARQGNPDPVFYTLAATEYAARGTITCNSSRGNAVASTCIFYDVTLGDMDVNCSGTNNCYGPSGSYGVLSTSNSRYSKAYGAGVGWDFATGIGTVNVTNLVNAWPR</sequence>
<dbReference type="InterPro" id="IPR023828">
    <property type="entry name" value="Peptidase_S8_Ser-AS"/>
</dbReference>
<feature type="binding site" evidence="7">
    <location>
        <position position="662"/>
    </location>
    <ligand>
        <name>Ca(2+)</name>
        <dbReference type="ChEBI" id="CHEBI:29108"/>
    </ligand>
</feature>
<keyword evidence="10" id="KW-1185">Reference proteome</keyword>
<accession>A0A370N699</accession>
<organism evidence="9 10">
    <name type="scientific">Paraburkholderia lacunae</name>
    <dbReference type="NCBI Taxonomy" id="2211104"/>
    <lineage>
        <taxon>Bacteria</taxon>
        <taxon>Pseudomonadati</taxon>
        <taxon>Pseudomonadota</taxon>
        <taxon>Betaproteobacteria</taxon>
        <taxon>Burkholderiales</taxon>
        <taxon>Burkholderiaceae</taxon>
        <taxon>Paraburkholderia</taxon>
    </lineage>
</organism>
<dbReference type="Gene3D" id="3.40.50.200">
    <property type="entry name" value="Peptidase S8/S53 domain"/>
    <property type="match status" value="1"/>
</dbReference>
<keyword evidence="4 7" id="KW-0720">Serine protease</keyword>
<keyword evidence="6" id="KW-0865">Zymogen</keyword>
<feature type="binding site" evidence="7">
    <location>
        <position position="706"/>
    </location>
    <ligand>
        <name>Ca(2+)</name>
        <dbReference type="ChEBI" id="CHEBI:29108"/>
    </ligand>
</feature>
<dbReference type="PROSITE" id="PS00138">
    <property type="entry name" value="SUBTILASE_SER"/>
    <property type="match status" value="1"/>
</dbReference>
<feature type="active site" description="Charge relay system" evidence="7">
    <location>
        <position position="602"/>
    </location>
</feature>
<dbReference type="CDD" id="cd11377">
    <property type="entry name" value="Pro-peptidase_S53"/>
    <property type="match status" value="1"/>
</dbReference>
<dbReference type="PANTHER" id="PTHR14218:SF15">
    <property type="entry name" value="TRIPEPTIDYL-PEPTIDASE 1"/>
    <property type="match status" value="1"/>
</dbReference>
<dbReference type="Pfam" id="PF09286">
    <property type="entry name" value="Pro-kuma_activ"/>
    <property type="match status" value="1"/>
</dbReference>
<dbReference type="SUPFAM" id="SSF54897">
    <property type="entry name" value="Protease propeptides/inhibitors"/>
    <property type="match status" value="1"/>
</dbReference>
<dbReference type="SUPFAM" id="SSF52743">
    <property type="entry name" value="Subtilisin-like"/>
    <property type="match status" value="1"/>
</dbReference>
<dbReference type="GO" id="GO:0046872">
    <property type="term" value="F:metal ion binding"/>
    <property type="evidence" value="ECO:0007669"/>
    <property type="project" value="UniProtKB-UniRule"/>
</dbReference>
<proteinExistence type="predicted"/>
<keyword evidence="5 7" id="KW-0106">Calcium</keyword>
<dbReference type="EMBL" id="QHKS01000012">
    <property type="protein sequence ID" value="RDK01018.1"/>
    <property type="molecule type" value="Genomic_DNA"/>
</dbReference>
<evidence type="ECO:0000256" key="2">
    <source>
        <dbReference type="ARBA" id="ARBA00022723"/>
    </source>
</evidence>
<dbReference type="GO" id="GO:0008240">
    <property type="term" value="F:tripeptidyl-peptidase activity"/>
    <property type="evidence" value="ECO:0007669"/>
    <property type="project" value="TreeGrafter"/>
</dbReference>
<dbReference type="GO" id="GO:0004252">
    <property type="term" value="F:serine-type endopeptidase activity"/>
    <property type="evidence" value="ECO:0007669"/>
    <property type="project" value="UniProtKB-UniRule"/>
</dbReference>
<feature type="domain" description="Peptidase S53" evidence="8">
    <location>
        <begin position="232"/>
        <end position="725"/>
    </location>
</feature>
<dbReference type="InterPro" id="IPR050819">
    <property type="entry name" value="Tripeptidyl-peptidase_I"/>
</dbReference>
<dbReference type="OrthoDB" id="127592at2"/>
<dbReference type="SMART" id="SM00944">
    <property type="entry name" value="Pro-kuma_activ"/>
    <property type="match status" value="1"/>
</dbReference>
<feature type="active site" description="Charge relay system" evidence="7">
    <location>
        <position position="316"/>
    </location>
</feature>
<dbReference type="InterPro" id="IPR015366">
    <property type="entry name" value="S53_propep"/>
</dbReference>
<comment type="caution">
    <text evidence="9">The sequence shown here is derived from an EMBL/GenBank/DDBJ whole genome shotgun (WGS) entry which is preliminary data.</text>
</comment>
<feature type="binding site" evidence="7">
    <location>
        <position position="704"/>
    </location>
    <ligand>
        <name>Ca(2+)</name>
        <dbReference type="ChEBI" id="CHEBI:29108"/>
    </ligand>
</feature>
<dbReference type="AlphaFoldDB" id="A0A370N699"/>
<evidence type="ECO:0000313" key="9">
    <source>
        <dbReference type="EMBL" id="RDK01018.1"/>
    </source>
</evidence>
<evidence type="ECO:0000256" key="5">
    <source>
        <dbReference type="ARBA" id="ARBA00022837"/>
    </source>
</evidence>
<dbReference type="InterPro" id="IPR036852">
    <property type="entry name" value="Peptidase_S8/S53_dom_sf"/>
</dbReference>
<dbReference type="InterPro" id="IPR030400">
    <property type="entry name" value="Sedolisin_dom"/>
</dbReference>
<keyword evidence="2 7" id="KW-0479">Metal-binding</keyword>
<comment type="cofactor">
    <cofactor evidence="7">
        <name>Ca(2+)</name>
        <dbReference type="ChEBI" id="CHEBI:29108"/>
    </cofactor>
    <text evidence="7">Binds 1 Ca(2+) ion per subunit.</text>
</comment>
<dbReference type="PROSITE" id="PS51695">
    <property type="entry name" value="SEDOLISIN"/>
    <property type="match status" value="1"/>
</dbReference>